<evidence type="ECO:0000256" key="1">
    <source>
        <dbReference type="SAM" id="Phobius"/>
    </source>
</evidence>
<evidence type="ECO:0000313" key="2">
    <source>
        <dbReference type="EMBL" id="GEK90744.1"/>
    </source>
</evidence>
<protein>
    <submittedName>
        <fullName evidence="2">Uncharacterized protein</fullName>
    </submittedName>
</protein>
<feature type="transmembrane region" description="Helical" evidence="1">
    <location>
        <begin position="37"/>
        <end position="59"/>
    </location>
</feature>
<keyword evidence="1" id="KW-0472">Membrane</keyword>
<organism evidence="2 3">
    <name type="scientific">Alkalibacterium kapii</name>
    <dbReference type="NCBI Taxonomy" id="426704"/>
    <lineage>
        <taxon>Bacteria</taxon>
        <taxon>Bacillati</taxon>
        <taxon>Bacillota</taxon>
        <taxon>Bacilli</taxon>
        <taxon>Lactobacillales</taxon>
        <taxon>Carnobacteriaceae</taxon>
        <taxon>Alkalibacterium</taxon>
    </lineage>
</organism>
<sequence length="143" mass="15968">MSNIPINLLFSLLIVVGVIALVIFVQIRLSRSKNKYLGLILPAFFFISSLLAVLGWYSFSGGTTTEIGSSVNIDEQSGEVINESEDVIISVENQEMDATDYLSLGYVFLVNNIPTVILVGIYRSERNKMSLKKEIERMKIDDL</sequence>
<keyword evidence="1" id="KW-1133">Transmembrane helix</keyword>
<feature type="transmembrane region" description="Helical" evidence="1">
    <location>
        <begin position="101"/>
        <end position="122"/>
    </location>
</feature>
<comment type="caution">
    <text evidence="2">The sequence shown here is derived from an EMBL/GenBank/DDBJ whole genome shotgun (WGS) entry which is preliminary data.</text>
</comment>
<gene>
    <name evidence="2" type="ORF">AKA01nite_03660</name>
</gene>
<accession>A0A511ARA4</accession>
<keyword evidence="3" id="KW-1185">Reference proteome</keyword>
<dbReference type="AlphaFoldDB" id="A0A511ARA4"/>
<reference evidence="2 3" key="1">
    <citation type="submission" date="2019-07" db="EMBL/GenBank/DDBJ databases">
        <title>Whole genome shotgun sequence of Alkalibacterium kapii NBRC 103247.</title>
        <authorList>
            <person name="Hosoyama A."/>
            <person name="Uohara A."/>
            <person name="Ohji S."/>
            <person name="Ichikawa N."/>
        </authorList>
    </citation>
    <scope>NUCLEOTIDE SEQUENCE [LARGE SCALE GENOMIC DNA]</scope>
    <source>
        <strain evidence="2 3">NBRC 103247</strain>
    </source>
</reference>
<keyword evidence="1" id="KW-0812">Transmembrane</keyword>
<dbReference type="Proteomes" id="UP000321662">
    <property type="component" value="Unassembled WGS sequence"/>
</dbReference>
<name>A0A511ARA4_9LACT</name>
<evidence type="ECO:0000313" key="3">
    <source>
        <dbReference type="Proteomes" id="UP000321662"/>
    </source>
</evidence>
<feature type="transmembrane region" description="Helical" evidence="1">
    <location>
        <begin position="6"/>
        <end position="25"/>
    </location>
</feature>
<dbReference type="RefSeq" id="WP_146923222.1">
    <property type="nucleotide sequence ID" value="NZ_BJUY01000003.1"/>
</dbReference>
<dbReference type="OrthoDB" id="2200068at2"/>
<dbReference type="EMBL" id="BJUY01000003">
    <property type="protein sequence ID" value="GEK90744.1"/>
    <property type="molecule type" value="Genomic_DNA"/>
</dbReference>
<proteinExistence type="predicted"/>